<keyword evidence="3 6" id="KW-0808">Transferase</keyword>
<dbReference type="Pfam" id="PF00348">
    <property type="entry name" value="polyprenyl_synt"/>
    <property type="match status" value="1"/>
</dbReference>
<keyword evidence="5" id="KW-0460">Magnesium</keyword>
<dbReference type="GO" id="GO:0016740">
    <property type="term" value="F:transferase activity"/>
    <property type="evidence" value="ECO:0007669"/>
    <property type="project" value="UniProtKB-KW"/>
</dbReference>
<sequence length="362" mass="38811">MTDPAVLIDDVNARLLSLFDSQREPLTAISSELTPLLEELEAFTAGGKRTRAQFVAAGARMAGPARADSVHEAVVAAATALELFHAAALIHDDLIDRSDTRRGRPATHRMLETMHGEKAWVGDAAHFGVSGAILAGDLLLMWSNDLIAEALSLVTPEAAVQSARAFSRMRTEVTAGQYLDIVEEHAWPHVDPVKRLERAITIATSKSARYSVESPLLLGATLAGASAAQLELASRIGLPLGLAFQIRDDILGVFGDSAVTGKPAGDDLREGKRTVLIAELSGRVDAETQAFFDNRLGMPDLSTAEISRMQEVLMSSGALAATEARIQAWLDDAVRAIGEAELAEEDEQRFIALAERIAKRDS</sequence>
<dbReference type="SFLD" id="SFLDG01017">
    <property type="entry name" value="Polyprenyl_Transferase_Like"/>
    <property type="match status" value="1"/>
</dbReference>
<dbReference type="PANTHER" id="PTHR12001:SF85">
    <property type="entry name" value="SHORT CHAIN ISOPRENYL DIPHOSPHATE SYNTHASE"/>
    <property type="match status" value="1"/>
</dbReference>
<dbReference type="CDD" id="cd00685">
    <property type="entry name" value="Trans_IPPS_HT"/>
    <property type="match status" value="1"/>
</dbReference>
<evidence type="ECO:0000313" key="7">
    <source>
        <dbReference type="EMBL" id="MFD2673754.1"/>
    </source>
</evidence>
<dbReference type="RefSeq" id="WP_066055408.1">
    <property type="nucleotide sequence ID" value="NZ_JBHUNF010000001.1"/>
</dbReference>
<comment type="cofactor">
    <cofactor evidence="1">
        <name>Mg(2+)</name>
        <dbReference type="ChEBI" id="CHEBI:18420"/>
    </cofactor>
</comment>
<protein>
    <submittedName>
        <fullName evidence="7">Polyprenyl synthetase family protein</fullName>
        <ecNumber evidence="7">2.5.1.-</ecNumber>
    </submittedName>
</protein>
<dbReference type="InterPro" id="IPR033749">
    <property type="entry name" value="Polyprenyl_synt_CS"/>
</dbReference>
<evidence type="ECO:0000256" key="4">
    <source>
        <dbReference type="ARBA" id="ARBA00022723"/>
    </source>
</evidence>
<dbReference type="EC" id="2.5.1.-" evidence="7"/>
<evidence type="ECO:0000256" key="3">
    <source>
        <dbReference type="ARBA" id="ARBA00022679"/>
    </source>
</evidence>
<evidence type="ECO:0000256" key="6">
    <source>
        <dbReference type="RuleBase" id="RU004466"/>
    </source>
</evidence>
<reference evidence="8" key="1">
    <citation type="journal article" date="2019" name="Int. J. Syst. Evol. Microbiol.">
        <title>The Global Catalogue of Microorganisms (GCM) 10K type strain sequencing project: providing services to taxonomists for standard genome sequencing and annotation.</title>
        <authorList>
            <consortium name="The Broad Institute Genomics Platform"/>
            <consortium name="The Broad Institute Genome Sequencing Center for Infectious Disease"/>
            <person name="Wu L."/>
            <person name="Ma J."/>
        </authorList>
    </citation>
    <scope>NUCLEOTIDE SEQUENCE [LARGE SCALE GENOMIC DNA]</scope>
    <source>
        <strain evidence="8">TISTR 1511</strain>
    </source>
</reference>
<dbReference type="PROSITE" id="PS00444">
    <property type="entry name" value="POLYPRENYL_SYNTHASE_2"/>
    <property type="match status" value="1"/>
</dbReference>
<dbReference type="PROSITE" id="PS00723">
    <property type="entry name" value="POLYPRENYL_SYNTHASE_1"/>
    <property type="match status" value="1"/>
</dbReference>
<comment type="caution">
    <text evidence="7">The sequence shown here is derived from an EMBL/GenBank/DDBJ whole genome shotgun (WGS) entry which is preliminary data.</text>
</comment>
<gene>
    <name evidence="7" type="ORF">ACFSUQ_00315</name>
</gene>
<accession>A0ABW5RH19</accession>
<dbReference type="InterPro" id="IPR008949">
    <property type="entry name" value="Isoprenoid_synthase_dom_sf"/>
</dbReference>
<keyword evidence="8" id="KW-1185">Reference proteome</keyword>
<dbReference type="Proteomes" id="UP001597453">
    <property type="component" value="Unassembled WGS sequence"/>
</dbReference>
<dbReference type="SFLD" id="SFLDS00005">
    <property type="entry name" value="Isoprenoid_Synthase_Type_I"/>
    <property type="match status" value="1"/>
</dbReference>
<evidence type="ECO:0000313" key="8">
    <source>
        <dbReference type="Proteomes" id="UP001597453"/>
    </source>
</evidence>
<keyword evidence="4" id="KW-0479">Metal-binding</keyword>
<evidence type="ECO:0000256" key="5">
    <source>
        <dbReference type="ARBA" id="ARBA00022842"/>
    </source>
</evidence>
<name>A0ABW5RH19_9MICO</name>
<organism evidence="7 8">
    <name type="scientific">Gulosibacter bifidus</name>
    <dbReference type="NCBI Taxonomy" id="272239"/>
    <lineage>
        <taxon>Bacteria</taxon>
        <taxon>Bacillati</taxon>
        <taxon>Actinomycetota</taxon>
        <taxon>Actinomycetes</taxon>
        <taxon>Micrococcales</taxon>
        <taxon>Microbacteriaceae</taxon>
        <taxon>Gulosibacter</taxon>
    </lineage>
</organism>
<evidence type="ECO:0000256" key="2">
    <source>
        <dbReference type="ARBA" id="ARBA00006706"/>
    </source>
</evidence>
<dbReference type="SUPFAM" id="SSF48576">
    <property type="entry name" value="Terpenoid synthases"/>
    <property type="match status" value="1"/>
</dbReference>
<dbReference type="EMBL" id="JBHUNF010000001">
    <property type="protein sequence ID" value="MFD2673754.1"/>
    <property type="molecule type" value="Genomic_DNA"/>
</dbReference>
<dbReference type="Gene3D" id="1.10.600.10">
    <property type="entry name" value="Farnesyl Diphosphate Synthase"/>
    <property type="match status" value="1"/>
</dbReference>
<comment type="similarity">
    <text evidence="2 6">Belongs to the FPP/GGPP synthase family.</text>
</comment>
<evidence type="ECO:0000256" key="1">
    <source>
        <dbReference type="ARBA" id="ARBA00001946"/>
    </source>
</evidence>
<proteinExistence type="inferred from homology"/>
<dbReference type="PANTHER" id="PTHR12001">
    <property type="entry name" value="GERANYLGERANYL PYROPHOSPHATE SYNTHASE"/>
    <property type="match status" value="1"/>
</dbReference>
<dbReference type="InterPro" id="IPR000092">
    <property type="entry name" value="Polyprenyl_synt"/>
</dbReference>